<sequence length="41" mass="4620">MATCRQQERYLLELLTGCFRARLDRRPAPSLIPGIMTLGAT</sequence>
<accession>A0AAU7CEF5</accession>
<protein>
    <submittedName>
        <fullName evidence="1">Uncharacterized protein</fullName>
    </submittedName>
</protein>
<proteinExistence type="predicted"/>
<dbReference type="EMBL" id="CP155447">
    <property type="protein sequence ID" value="XBH03892.1"/>
    <property type="molecule type" value="Genomic_DNA"/>
</dbReference>
<gene>
    <name evidence="1" type="ORF">V5E97_37180</name>
</gene>
<dbReference type="AlphaFoldDB" id="A0AAU7CEF5"/>
<dbReference type="RefSeq" id="WP_406696634.1">
    <property type="nucleotide sequence ID" value="NZ_CP155447.1"/>
</dbReference>
<reference evidence="1" key="1">
    <citation type="submission" date="2024-05" db="EMBL/GenBank/DDBJ databases">
        <title>Planctomycetes of the genus Singulisphaera possess chitinolytic capabilities.</title>
        <authorList>
            <person name="Ivanova A."/>
        </authorList>
    </citation>
    <scope>NUCLEOTIDE SEQUENCE</scope>
    <source>
        <strain evidence="1">Ch08T</strain>
    </source>
</reference>
<name>A0AAU7CEF5_9BACT</name>
<organism evidence="1">
    <name type="scientific">Singulisphaera sp. Ch08</name>
    <dbReference type="NCBI Taxonomy" id="3120278"/>
    <lineage>
        <taxon>Bacteria</taxon>
        <taxon>Pseudomonadati</taxon>
        <taxon>Planctomycetota</taxon>
        <taxon>Planctomycetia</taxon>
        <taxon>Isosphaerales</taxon>
        <taxon>Isosphaeraceae</taxon>
        <taxon>Singulisphaera</taxon>
    </lineage>
</organism>
<evidence type="ECO:0000313" key="1">
    <source>
        <dbReference type="EMBL" id="XBH03892.1"/>
    </source>
</evidence>